<proteinExistence type="predicted"/>
<dbReference type="Proteomes" id="UP001151760">
    <property type="component" value="Unassembled WGS sequence"/>
</dbReference>
<evidence type="ECO:0000313" key="1">
    <source>
        <dbReference type="EMBL" id="GJS86964.1"/>
    </source>
</evidence>
<sequence length="118" mass="14329">MEAYLRGDFLKASMILMNDPEDPVPIWPWFVFLIGLEEVAGKIKKARELIKRRYEECPMYEDMWLEAWSNFRCKLQNLNTMTQLKSWYRGKLLKVFKIQYGCGKWLLNLLMKKIQRFR</sequence>
<accession>A0ABQ4Z9V5</accession>
<comment type="caution">
    <text evidence="1">The sequence shown here is derived from an EMBL/GenBank/DDBJ whole genome shotgun (WGS) entry which is preliminary data.</text>
</comment>
<gene>
    <name evidence="1" type="ORF">Tco_0769600</name>
</gene>
<reference evidence="1" key="2">
    <citation type="submission" date="2022-01" db="EMBL/GenBank/DDBJ databases">
        <authorList>
            <person name="Yamashiro T."/>
            <person name="Shiraishi A."/>
            <person name="Satake H."/>
            <person name="Nakayama K."/>
        </authorList>
    </citation>
    <scope>NUCLEOTIDE SEQUENCE</scope>
</reference>
<dbReference type="EMBL" id="BQNB010011160">
    <property type="protein sequence ID" value="GJS86964.1"/>
    <property type="molecule type" value="Genomic_DNA"/>
</dbReference>
<reference evidence="1" key="1">
    <citation type="journal article" date="2022" name="Int. J. Mol. Sci.">
        <title>Draft Genome of Tanacetum Coccineum: Genomic Comparison of Closely Related Tanacetum-Family Plants.</title>
        <authorList>
            <person name="Yamashiro T."/>
            <person name="Shiraishi A."/>
            <person name="Nakayama K."/>
            <person name="Satake H."/>
        </authorList>
    </citation>
    <scope>NUCLEOTIDE SEQUENCE</scope>
</reference>
<name>A0ABQ4Z9V5_9ASTR</name>
<protein>
    <submittedName>
        <fullName evidence="1">Uncharacterized protein</fullName>
    </submittedName>
</protein>
<organism evidence="1 2">
    <name type="scientific">Tanacetum coccineum</name>
    <dbReference type="NCBI Taxonomy" id="301880"/>
    <lineage>
        <taxon>Eukaryota</taxon>
        <taxon>Viridiplantae</taxon>
        <taxon>Streptophyta</taxon>
        <taxon>Embryophyta</taxon>
        <taxon>Tracheophyta</taxon>
        <taxon>Spermatophyta</taxon>
        <taxon>Magnoliopsida</taxon>
        <taxon>eudicotyledons</taxon>
        <taxon>Gunneridae</taxon>
        <taxon>Pentapetalae</taxon>
        <taxon>asterids</taxon>
        <taxon>campanulids</taxon>
        <taxon>Asterales</taxon>
        <taxon>Asteraceae</taxon>
        <taxon>Asteroideae</taxon>
        <taxon>Anthemideae</taxon>
        <taxon>Anthemidinae</taxon>
        <taxon>Tanacetum</taxon>
    </lineage>
</organism>
<evidence type="ECO:0000313" key="2">
    <source>
        <dbReference type="Proteomes" id="UP001151760"/>
    </source>
</evidence>
<keyword evidence="2" id="KW-1185">Reference proteome</keyword>